<dbReference type="EMBL" id="MVHU01000034">
    <property type="protein sequence ID" value="ORA77271.1"/>
    <property type="molecule type" value="Genomic_DNA"/>
</dbReference>
<evidence type="ECO:0000313" key="2">
    <source>
        <dbReference type="Proteomes" id="UP000192713"/>
    </source>
</evidence>
<accession>A0A1X0DY93</accession>
<gene>
    <name evidence="1" type="ORF">BST28_18575</name>
</gene>
<sequence>MKVFDWRKAAELIAERPNCEAEAGLGMDWENTGGCIWHNGKPMPRDDTYTYLASSWATPELDIDGWVSACWIYEDESPGWNASTYWPQEALDIIAAAKL</sequence>
<dbReference type="Proteomes" id="UP000192713">
    <property type="component" value="Unassembled WGS sequence"/>
</dbReference>
<protein>
    <submittedName>
        <fullName evidence="1">Uncharacterized protein</fullName>
    </submittedName>
</protein>
<name>A0A1X0DY93_9MYCO</name>
<evidence type="ECO:0000313" key="1">
    <source>
        <dbReference type="EMBL" id="ORA77271.1"/>
    </source>
</evidence>
<proteinExistence type="predicted"/>
<dbReference type="AlphaFoldDB" id="A0A1X0DY93"/>
<reference evidence="1 2" key="1">
    <citation type="submission" date="2017-02" db="EMBL/GenBank/DDBJ databases">
        <title>The new phylogeny of genus Mycobacterium.</title>
        <authorList>
            <person name="Tortoli E."/>
            <person name="Trovato A."/>
            <person name="Cirillo D.M."/>
        </authorList>
    </citation>
    <scope>NUCLEOTIDE SEQUENCE [LARGE SCALE GENOMIC DNA]</scope>
    <source>
        <strain evidence="1 2">DSM 45093</strain>
    </source>
</reference>
<organism evidence="1 2">
    <name type="scientific">Mycolicibacter kumamotonensis</name>
    <dbReference type="NCBI Taxonomy" id="354243"/>
    <lineage>
        <taxon>Bacteria</taxon>
        <taxon>Bacillati</taxon>
        <taxon>Actinomycetota</taxon>
        <taxon>Actinomycetes</taxon>
        <taxon>Mycobacteriales</taxon>
        <taxon>Mycobacteriaceae</taxon>
        <taxon>Mycolicibacter</taxon>
    </lineage>
</organism>
<comment type="caution">
    <text evidence="1">The sequence shown here is derived from an EMBL/GenBank/DDBJ whole genome shotgun (WGS) entry which is preliminary data.</text>
</comment>